<comment type="similarity">
    <text evidence="1">Belongs to the glycosyltransferase 2 family.</text>
</comment>
<dbReference type="STRING" id="326474.AWB65_05279"/>
<evidence type="ECO:0000256" key="1">
    <source>
        <dbReference type="ARBA" id="ARBA00006739"/>
    </source>
</evidence>
<gene>
    <name evidence="4" type="ORF">AWB65_05279</name>
</gene>
<proteinExistence type="inferred from homology"/>
<dbReference type="SUPFAM" id="SSF53448">
    <property type="entry name" value="Nucleotide-diphospho-sugar transferases"/>
    <property type="match status" value="1"/>
</dbReference>
<dbReference type="Gene3D" id="3.90.550.10">
    <property type="entry name" value="Spore Coat Polysaccharide Biosynthesis Protein SpsA, Chain A"/>
    <property type="match status" value="1"/>
</dbReference>
<dbReference type="PANTHER" id="PTHR43179:SF12">
    <property type="entry name" value="GALACTOFURANOSYLTRANSFERASE GLFT2"/>
    <property type="match status" value="1"/>
</dbReference>
<reference evidence="4" key="1">
    <citation type="submission" date="2016-01" db="EMBL/GenBank/DDBJ databases">
        <authorList>
            <person name="Peeters C."/>
        </authorList>
    </citation>
    <scope>NUCLEOTIDE SEQUENCE [LARGE SCALE GENOMIC DNA]</scope>
    <source>
        <strain evidence="4">LMG 22934</strain>
    </source>
</reference>
<dbReference type="PANTHER" id="PTHR43179">
    <property type="entry name" value="RHAMNOSYLTRANSFERASE WBBL"/>
    <property type="match status" value="1"/>
</dbReference>
<keyword evidence="5" id="KW-1185">Reference proteome</keyword>
<evidence type="ECO:0000256" key="2">
    <source>
        <dbReference type="ARBA" id="ARBA00022676"/>
    </source>
</evidence>
<evidence type="ECO:0000256" key="3">
    <source>
        <dbReference type="ARBA" id="ARBA00022679"/>
    </source>
</evidence>
<dbReference type="Proteomes" id="UP000054977">
    <property type="component" value="Unassembled WGS sequence"/>
</dbReference>
<keyword evidence="2" id="KW-0328">Glycosyltransferase</keyword>
<dbReference type="InterPro" id="IPR029044">
    <property type="entry name" value="Nucleotide-diphossugar_trans"/>
</dbReference>
<dbReference type="EMBL" id="FCNW02000041">
    <property type="protein sequence ID" value="SAL59106.1"/>
    <property type="molecule type" value="Genomic_DNA"/>
</dbReference>
<evidence type="ECO:0000313" key="5">
    <source>
        <dbReference type="Proteomes" id="UP000054977"/>
    </source>
</evidence>
<comment type="caution">
    <text evidence="4">The sequence shown here is derived from an EMBL/GenBank/DDBJ whole genome shotgun (WGS) entry which is preliminary data.</text>
</comment>
<keyword evidence="3" id="KW-0808">Transferase</keyword>
<organism evidence="4 5">
    <name type="scientific">Caballeronia humi</name>
    <dbReference type="NCBI Taxonomy" id="326474"/>
    <lineage>
        <taxon>Bacteria</taxon>
        <taxon>Pseudomonadati</taxon>
        <taxon>Pseudomonadota</taxon>
        <taxon>Betaproteobacteria</taxon>
        <taxon>Burkholderiales</taxon>
        <taxon>Burkholderiaceae</taxon>
        <taxon>Caballeronia</taxon>
    </lineage>
</organism>
<dbReference type="AlphaFoldDB" id="A0A158IRG3"/>
<accession>A0A158IRG3</accession>
<dbReference type="CDD" id="cd02526">
    <property type="entry name" value="GT2_RfbF_like"/>
    <property type="match status" value="1"/>
</dbReference>
<evidence type="ECO:0000313" key="4">
    <source>
        <dbReference type="EMBL" id="SAL59106.1"/>
    </source>
</evidence>
<protein>
    <submittedName>
        <fullName evidence="4">Rhamnosyltransferase</fullName>
    </submittedName>
</protein>
<dbReference type="GO" id="GO:0016757">
    <property type="term" value="F:glycosyltransferase activity"/>
    <property type="evidence" value="ECO:0007669"/>
    <property type="project" value="UniProtKB-KW"/>
</dbReference>
<name>A0A158IRG3_9BURK</name>
<sequence length="318" mass="35228">MQGTVVSHVRTEPKRVPDGGGAMRAAAVVVFYQPDAACFARANRLAQVIPVVVVDNTPGSNAAQRGELAQQIEYLPSGENEGIAAALNRGVACLRAKDYELALLLDQDSDPSSALIEGLLLAMSDLARDSRRKVAVAGPAYHDVRLGTVTPFVRFGKWRISRVPAQGHEPLEIDFLISSGSCIDLSAWQDIGSMDVQLFIDFVDVEWCVRARRAGYAVLGLPWLVLEHSLGDEPVTILGRRFAMHSAFRHYFIFRNALALALYRSYMPLSWKLWEVGKFPVRFIVYTLFSGQPRAQFAMICRGIRDGLRNRLGPLSRL</sequence>